<keyword evidence="2" id="KW-1185">Reference proteome</keyword>
<organism evidence="1 2">
    <name type="scientific">Araneus ventricosus</name>
    <name type="common">Orbweaver spider</name>
    <name type="synonym">Epeira ventricosa</name>
    <dbReference type="NCBI Taxonomy" id="182803"/>
    <lineage>
        <taxon>Eukaryota</taxon>
        <taxon>Metazoa</taxon>
        <taxon>Ecdysozoa</taxon>
        <taxon>Arthropoda</taxon>
        <taxon>Chelicerata</taxon>
        <taxon>Arachnida</taxon>
        <taxon>Araneae</taxon>
        <taxon>Araneomorphae</taxon>
        <taxon>Entelegynae</taxon>
        <taxon>Araneoidea</taxon>
        <taxon>Araneidae</taxon>
        <taxon>Araneus</taxon>
    </lineage>
</organism>
<dbReference type="Proteomes" id="UP000499080">
    <property type="component" value="Unassembled WGS sequence"/>
</dbReference>
<dbReference type="AlphaFoldDB" id="A0A4Y2NU93"/>
<evidence type="ECO:0000313" key="1">
    <source>
        <dbReference type="EMBL" id="GBN42302.1"/>
    </source>
</evidence>
<gene>
    <name evidence="1" type="ORF">AVEN_4808_1</name>
</gene>
<accession>A0A4Y2NU93</accession>
<name>A0A4Y2NU93_ARAVE</name>
<protein>
    <submittedName>
        <fullName evidence="1">Uncharacterized protein</fullName>
    </submittedName>
</protein>
<evidence type="ECO:0000313" key="2">
    <source>
        <dbReference type="Proteomes" id="UP000499080"/>
    </source>
</evidence>
<proteinExistence type="predicted"/>
<comment type="caution">
    <text evidence="1">The sequence shown here is derived from an EMBL/GenBank/DDBJ whole genome shotgun (WGS) entry which is preliminary data.</text>
</comment>
<reference evidence="1 2" key="1">
    <citation type="journal article" date="2019" name="Sci. Rep.">
        <title>Orb-weaving spider Araneus ventricosus genome elucidates the spidroin gene catalogue.</title>
        <authorList>
            <person name="Kono N."/>
            <person name="Nakamura H."/>
            <person name="Ohtoshi R."/>
            <person name="Moran D.A.P."/>
            <person name="Shinohara A."/>
            <person name="Yoshida Y."/>
            <person name="Fujiwara M."/>
            <person name="Mori M."/>
            <person name="Tomita M."/>
            <person name="Arakawa K."/>
        </authorList>
    </citation>
    <scope>NUCLEOTIDE SEQUENCE [LARGE SCALE GENOMIC DNA]</scope>
</reference>
<sequence length="99" mass="11854">MAARFIGISFCNNMFSLFREQWGQILSLCMKMHVLTMQPLWLNCLEEEDNTRLERLSSYPNLNLFKHVWTCSEQIRSTNAMRKRFFRTLHLPGAYFETL</sequence>
<dbReference type="EMBL" id="BGPR01009790">
    <property type="protein sequence ID" value="GBN42302.1"/>
    <property type="molecule type" value="Genomic_DNA"/>
</dbReference>